<proteinExistence type="inferred from homology"/>
<evidence type="ECO:0000313" key="4">
    <source>
        <dbReference type="EMBL" id="MBO8426833.1"/>
    </source>
</evidence>
<keyword evidence="4" id="KW-0378">Hydrolase</keyword>
<accession>A0A9D9GWS2</accession>
<dbReference type="EMBL" id="JADINA010000039">
    <property type="protein sequence ID" value="MBO8426833.1"/>
    <property type="molecule type" value="Genomic_DNA"/>
</dbReference>
<dbReference type="AlphaFoldDB" id="A0A9D9GWS2"/>
<comment type="caution">
    <text evidence="4">The sequence shown here is derived from an EMBL/GenBank/DDBJ whole genome shotgun (WGS) entry which is preliminary data.</text>
</comment>
<gene>
    <name evidence="4" type="primary">yfcE</name>
    <name evidence="4" type="ORF">IAC61_05960</name>
</gene>
<dbReference type="Gene3D" id="3.60.21.10">
    <property type="match status" value="1"/>
</dbReference>
<dbReference type="PANTHER" id="PTHR11124">
    <property type="entry name" value="VACUOLAR SORTING PROTEIN VPS29"/>
    <property type="match status" value="1"/>
</dbReference>
<comment type="similarity">
    <text evidence="1 2">Belongs to the metallophosphoesterase superfamily. YfcE family.</text>
</comment>
<comment type="cofactor">
    <cofactor evidence="2">
        <name>a divalent metal cation</name>
        <dbReference type="ChEBI" id="CHEBI:60240"/>
    </cofactor>
</comment>
<evidence type="ECO:0000313" key="5">
    <source>
        <dbReference type="Proteomes" id="UP000823634"/>
    </source>
</evidence>
<dbReference type="Proteomes" id="UP000823634">
    <property type="component" value="Unassembled WGS sequence"/>
</dbReference>
<dbReference type="InterPro" id="IPR024654">
    <property type="entry name" value="Calcineurin-like_PHP_lpxH"/>
</dbReference>
<dbReference type="GO" id="GO:0046872">
    <property type="term" value="F:metal ion binding"/>
    <property type="evidence" value="ECO:0007669"/>
    <property type="project" value="UniProtKB-KW"/>
</dbReference>
<protein>
    <recommendedName>
        <fullName evidence="2">Phosphoesterase</fullName>
        <ecNumber evidence="2">3.1.4.-</ecNumber>
    </recommendedName>
</protein>
<dbReference type="InterPro" id="IPR029052">
    <property type="entry name" value="Metallo-depent_PP-like"/>
</dbReference>
<evidence type="ECO:0000256" key="1">
    <source>
        <dbReference type="ARBA" id="ARBA00008950"/>
    </source>
</evidence>
<keyword evidence="2" id="KW-0479">Metal-binding</keyword>
<dbReference type="Pfam" id="PF12850">
    <property type="entry name" value="Metallophos_2"/>
    <property type="match status" value="1"/>
</dbReference>
<dbReference type="EC" id="3.1.4.-" evidence="2"/>
<dbReference type="GO" id="GO:0016787">
    <property type="term" value="F:hydrolase activity"/>
    <property type="evidence" value="ECO:0007669"/>
    <property type="project" value="UniProtKB-UniRule"/>
</dbReference>
<reference evidence="4" key="2">
    <citation type="journal article" date="2021" name="PeerJ">
        <title>Extensive microbial diversity within the chicken gut microbiome revealed by metagenomics and culture.</title>
        <authorList>
            <person name="Gilroy R."/>
            <person name="Ravi A."/>
            <person name="Getino M."/>
            <person name="Pursley I."/>
            <person name="Horton D.L."/>
            <person name="Alikhan N.F."/>
            <person name="Baker D."/>
            <person name="Gharbi K."/>
            <person name="Hall N."/>
            <person name="Watson M."/>
            <person name="Adriaenssens E.M."/>
            <person name="Foster-Nyarko E."/>
            <person name="Jarju S."/>
            <person name="Secka A."/>
            <person name="Antonio M."/>
            <person name="Oren A."/>
            <person name="Chaudhuri R.R."/>
            <person name="La Ragione R."/>
            <person name="Hildebrand F."/>
            <person name="Pallen M.J."/>
        </authorList>
    </citation>
    <scope>NUCLEOTIDE SEQUENCE</scope>
    <source>
        <strain evidence="4">17113</strain>
    </source>
</reference>
<dbReference type="NCBIfam" id="NF006988">
    <property type="entry name" value="PRK09453.1"/>
    <property type="match status" value="1"/>
</dbReference>
<organism evidence="4 5">
    <name type="scientific">Candidatus Alloenteromonas pullistercoris</name>
    <dbReference type="NCBI Taxonomy" id="2840785"/>
    <lineage>
        <taxon>Bacteria</taxon>
        <taxon>Bacillati</taxon>
        <taxon>Bacillota</taxon>
        <taxon>Bacillota incertae sedis</taxon>
        <taxon>Candidatus Alloenteromonas</taxon>
    </lineage>
</organism>
<dbReference type="InterPro" id="IPR000979">
    <property type="entry name" value="Phosphodiesterase_MJ0936/Vps29"/>
</dbReference>
<name>A0A9D9GWS2_9FIRM</name>
<feature type="domain" description="Calcineurin-like phosphoesterase" evidence="3">
    <location>
        <begin position="1"/>
        <end position="160"/>
    </location>
</feature>
<dbReference type="NCBIfam" id="TIGR00040">
    <property type="entry name" value="yfcE"/>
    <property type="match status" value="1"/>
</dbReference>
<reference evidence="4" key="1">
    <citation type="submission" date="2020-10" db="EMBL/GenBank/DDBJ databases">
        <authorList>
            <person name="Gilroy R."/>
        </authorList>
    </citation>
    <scope>NUCLEOTIDE SEQUENCE</scope>
    <source>
        <strain evidence="4">17113</strain>
    </source>
</reference>
<evidence type="ECO:0000256" key="2">
    <source>
        <dbReference type="RuleBase" id="RU362039"/>
    </source>
</evidence>
<dbReference type="SUPFAM" id="SSF56300">
    <property type="entry name" value="Metallo-dependent phosphatases"/>
    <property type="match status" value="1"/>
</dbReference>
<evidence type="ECO:0000259" key="3">
    <source>
        <dbReference type="Pfam" id="PF12850"/>
    </source>
</evidence>
<sequence length="179" mass="20154">MEILVASDIHGRLERARRLQKAIEDLKPDRIVLLGDYLYNGPRNGVPEDYDPMAVCEILNLYAEKIIGVRGNCDSRIDESLLKFPLEDSRVVELDSRRCNLIHGDLINEKTISLSKGSWLLFGHTHVHMLKAASGAYWLNPGSISFPKMGQEPSFAWLSPKKASILRLSDYSPISTLSF</sequence>